<dbReference type="SUPFAM" id="SSF69287">
    <property type="entry name" value="Urease metallochaperone UreE, N-terminal domain"/>
    <property type="match status" value="1"/>
</dbReference>
<dbReference type="GO" id="GO:0016151">
    <property type="term" value="F:nickel cation binding"/>
    <property type="evidence" value="ECO:0007669"/>
    <property type="project" value="UniProtKB-UniRule"/>
</dbReference>
<dbReference type="HAMAP" id="MF_00822">
    <property type="entry name" value="UreE"/>
    <property type="match status" value="1"/>
</dbReference>
<name>A0A9R1CUM5_9EURY</name>
<evidence type="ECO:0000313" key="7">
    <source>
        <dbReference type="EMBL" id="MCQ4333921.1"/>
    </source>
</evidence>
<comment type="similarity">
    <text evidence="4">Belongs to the UreE family.</text>
</comment>
<dbReference type="GO" id="GO:0005737">
    <property type="term" value="C:cytoplasm"/>
    <property type="evidence" value="ECO:0007669"/>
    <property type="project" value="UniProtKB-SubCell"/>
</dbReference>
<dbReference type="GO" id="GO:0051082">
    <property type="term" value="F:unfolded protein binding"/>
    <property type="evidence" value="ECO:0007669"/>
    <property type="project" value="UniProtKB-UniRule"/>
</dbReference>
<comment type="subcellular location">
    <subcellularLocation>
        <location evidence="4">Cytoplasm</location>
    </subcellularLocation>
</comment>
<reference evidence="7" key="1">
    <citation type="journal article" date="2023" name="Front. Microbiol.">
        <title>Genomic-based phylogenetic and metabolic analyses of the genus Natronomonas, and description of Natronomonas aquatica sp. nov.</title>
        <authorList>
            <person name="Garcia-Roldan A."/>
            <person name="Duran-Viseras A."/>
            <person name="de la Haba R.R."/>
            <person name="Corral P."/>
            <person name="Sanchez-Porro C."/>
            <person name="Ventosa A."/>
        </authorList>
    </citation>
    <scope>NUCLEOTIDE SEQUENCE</scope>
    <source>
        <strain evidence="7">F2-12</strain>
    </source>
</reference>
<dbReference type="Proteomes" id="UP001139494">
    <property type="component" value="Unassembled WGS sequence"/>
</dbReference>
<dbReference type="EMBL" id="JAHLKM010000014">
    <property type="protein sequence ID" value="MCQ4333921.1"/>
    <property type="molecule type" value="Genomic_DNA"/>
</dbReference>
<feature type="region of interest" description="Disordered" evidence="5">
    <location>
        <begin position="146"/>
        <end position="206"/>
    </location>
</feature>
<keyword evidence="1 4" id="KW-0963">Cytoplasm</keyword>
<sequence length="206" mass="21886">MLVAKTRLGRRRDAEIAALLAEADAHRVVLSDTERRRSRVRTETTDGTDIGIVVADDLGDGDVLETDGGDLVVVELDAVDALVLEFGGADVSALEGVELGHALGNRHWDLALRDGNALFPVPDTRERMLEAIADHLPAGVETRFEAVPPTTFDDGGHGGHGDHDHEHDHGSGHDHDHGHTHTDEGHSHSHGDPPGGVRSVDGGHDG</sequence>
<evidence type="ECO:0000256" key="3">
    <source>
        <dbReference type="ARBA" id="ARBA00023186"/>
    </source>
</evidence>
<dbReference type="Pfam" id="PF02814">
    <property type="entry name" value="UreE_N"/>
    <property type="match status" value="1"/>
</dbReference>
<feature type="domain" description="UreE urease accessory N-terminal" evidence="6">
    <location>
        <begin position="7"/>
        <end position="72"/>
    </location>
</feature>
<proteinExistence type="inferred from homology"/>
<keyword evidence="8" id="KW-1185">Reference proteome</keyword>
<keyword evidence="2 4" id="KW-0533">Nickel</keyword>
<feature type="compositionally biased region" description="Basic and acidic residues" evidence="5">
    <location>
        <begin position="154"/>
        <end position="191"/>
    </location>
</feature>
<dbReference type="GO" id="GO:0006457">
    <property type="term" value="P:protein folding"/>
    <property type="evidence" value="ECO:0007669"/>
    <property type="project" value="InterPro"/>
</dbReference>
<evidence type="ECO:0000313" key="8">
    <source>
        <dbReference type="Proteomes" id="UP001139494"/>
    </source>
</evidence>
<evidence type="ECO:0000256" key="4">
    <source>
        <dbReference type="HAMAP-Rule" id="MF_00822"/>
    </source>
</evidence>
<organism evidence="7 8">
    <name type="scientific">Natronomonas aquatica</name>
    <dbReference type="NCBI Taxonomy" id="2841590"/>
    <lineage>
        <taxon>Archaea</taxon>
        <taxon>Methanobacteriati</taxon>
        <taxon>Methanobacteriota</taxon>
        <taxon>Stenosarchaea group</taxon>
        <taxon>Halobacteria</taxon>
        <taxon>Halobacteriales</taxon>
        <taxon>Natronomonadaceae</taxon>
        <taxon>Natronomonas</taxon>
    </lineage>
</organism>
<evidence type="ECO:0000256" key="1">
    <source>
        <dbReference type="ARBA" id="ARBA00022490"/>
    </source>
</evidence>
<evidence type="ECO:0000259" key="6">
    <source>
        <dbReference type="SMART" id="SM00988"/>
    </source>
</evidence>
<comment type="function">
    <text evidence="4">Involved in urease metallocenter assembly. Binds nickel. Probably functions as a nickel donor during metallocenter assembly.</text>
</comment>
<dbReference type="RefSeq" id="WP_256029947.1">
    <property type="nucleotide sequence ID" value="NZ_JAHLKM010000014.1"/>
</dbReference>
<comment type="caution">
    <text evidence="7">The sequence shown here is derived from an EMBL/GenBank/DDBJ whole genome shotgun (WGS) entry which is preliminary data.</text>
</comment>
<dbReference type="SMART" id="SM00988">
    <property type="entry name" value="UreE_N"/>
    <property type="match status" value="1"/>
</dbReference>
<dbReference type="InterPro" id="IPR036118">
    <property type="entry name" value="UreE_N_sf"/>
</dbReference>
<dbReference type="Gene3D" id="2.60.260.20">
    <property type="entry name" value="Urease metallochaperone UreE, N-terminal domain"/>
    <property type="match status" value="1"/>
</dbReference>
<evidence type="ECO:0000256" key="5">
    <source>
        <dbReference type="SAM" id="MobiDB-lite"/>
    </source>
</evidence>
<dbReference type="AlphaFoldDB" id="A0A9R1CUM5"/>
<accession>A0A9R1CUM5</accession>
<dbReference type="InterPro" id="IPR012406">
    <property type="entry name" value="UreE"/>
</dbReference>
<gene>
    <name evidence="4" type="primary">ureE</name>
    <name evidence="7" type="ORF">KM295_10595</name>
</gene>
<keyword evidence="3 4" id="KW-0143">Chaperone</keyword>
<protein>
    <recommendedName>
        <fullName evidence="4">Urease accessory protein UreE</fullName>
    </recommendedName>
</protein>
<evidence type="ECO:0000256" key="2">
    <source>
        <dbReference type="ARBA" id="ARBA00022596"/>
    </source>
</evidence>
<dbReference type="InterPro" id="IPR004029">
    <property type="entry name" value="UreE_N"/>
</dbReference>